<sequence length="79" mass="9013">MVSMCVLTLRFQFHSAGEILSQHSSSSHAISQRTHQCPGNNKNQVMRKWVLCHMVKPSSRPAYQFAESDQELHCLLMTP</sequence>
<reference evidence="1" key="2">
    <citation type="submission" date="2020-11" db="EMBL/GenBank/DDBJ databases">
        <authorList>
            <person name="McCartney M.A."/>
            <person name="Auch B."/>
            <person name="Kono T."/>
            <person name="Mallez S."/>
            <person name="Becker A."/>
            <person name="Gohl D.M."/>
            <person name="Silverstein K.A.T."/>
            <person name="Koren S."/>
            <person name="Bechman K.B."/>
            <person name="Herman A."/>
            <person name="Abrahante J.E."/>
            <person name="Garbe J."/>
        </authorList>
    </citation>
    <scope>NUCLEOTIDE SEQUENCE</scope>
    <source>
        <strain evidence="1">Duluth1</strain>
        <tissue evidence="1">Whole animal</tissue>
    </source>
</reference>
<dbReference type="Proteomes" id="UP000828390">
    <property type="component" value="Unassembled WGS sequence"/>
</dbReference>
<protein>
    <submittedName>
        <fullName evidence="1">Uncharacterized protein</fullName>
    </submittedName>
</protein>
<comment type="caution">
    <text evidence="1">The sequence shown here is derived from an EMBL/GenBank/DDBJ whole genome shotgun (WGS) entry which is preliminary data.</text>
</comment>
<dbReference type="EMBL" id="JAIWYP010000009">
    <property type="protein sequence ID" value="KAH3769608.1"/>
    <property type="molecule type" value="Genomic_DNA"/>
</dbReference>
<name>A0A9D4IF08_DREPO</name>
<reference evidence="1" key="1">
    <citation type="journal article" date="2019" name="bioRxiv">
        <title>The Genome of the Zebra Mussel, Dreissena polymorpha: A Resource for Invasive Species Research.</title>
        <authorList>
            <person name="McCartney M.A."/>
            <person name="Auch B."/>
            <person name="Kono T."/>
            <person name="Mallez S."/>
            <person name="Zhang Y."/>
            <person name="Obille A."/>
            <person name="Becker A."/>
            <person name="Abrahante J.E."/>
            <person name="Garbe J."/>
            <person name="Badalamenti J.P."/>
            <person name="Herman A."/>
            <person name="Mangelson H."/>
            <person name="Liachko I."/>
            <person name="Sullivan S."/>
            <person name="Sone E.D."/>
            <person name="Koren S."/>
            <person name="Silverstein K.A.T."/>
            <person name="Beckman K.B."/>
            <person name="Gohl D.M."/>
        </authorList>
    </citation>
    <scope>NUCLEOTIDE SEQUENCE</scope>
    <source>
        <strain evidence="1">Duluth1</strain>
        <tissue evidence="1">Whole animal</tissue>
    </source>
</reference>
<dbReference type="AlphaFoldDB" id="A0A9D4IF08"/>
<evidence type="ECO:0000313" key="2">
    <source>
        <dbReference type="Proteomes" id="UP000828390"/>
    </source>
</evidence>
<proteinExistence type="predicted"/>
<keyword evidence="2" id="KW-1185">Reference proteome</keyword>
<accession>A0A9D4IF08</accession>
<gene>
    <name evidence="1" type="ORF">DPMN_170881</name>
</gene>
<evidence type="ECO:0000313" key="1">
    <source>
        <dbReference type="EMBL" id="KAH3769608.1"/>
    </source>
</evidence>
<organism evidence="1 2">
    <name type="scientific">Dreissena polymorpha</name>
    <name type="common">Zebra mussel</name>
    <name type="synonym">Mytilus polymorpha</name>
    <dbReference type="NCBI Taxonomy" id="45954"/>
    <lineage>
        <taxon>Eukaryota</taxon>
        <taxon>Metazoa</taxon>
        <taxon>Spiralia</taxon>
        <taxon>Lophotrochozoa</taxon>
        <taxon>Mollusca</taxon>
        <taxon>Bivalvia</taxon>
        <taxon>Autobranchia</taxon>
        <taxon>Heteroconchia</taxon>
        <taxon>Euheterodonta</taxon>
        <taxon>Imparidentia</taxon>
        <taxon>Neoheterodontei</taxon>
        <taxon>Myida</taxon>
        <taxon>Dreissenoidea</taxon>
        <taxon>Dreissenidae</taxon>
        <taxon>Dreissena</taxon>
    </lineage>
</organism>